<organism evidence="2 3">
    <name type="scientific">Mytilus galloprovincialis</name>
    <name type="common">Mediterranean mussel</name>
    <dbReference type="NCBI Taxonomy" id="29158"/>
    <lineage>
        <taxon>Eukaryota</taxon>
        <taxon>Metazoa</taxon>
        <taxon>Spiralia</taxon>
        <taxon>Lophotrochozoa</taxon>
        <taxon>Mollusca</taxon>
        <taxon>Bivalvia</taxon>
        <taxon>Autobranchia</taxon>
        <taxon>Pteriomorphia</taxon>
        <taxon>Mytilida</taxon>
        <taxon>Mytiloidea</taxon>
        <taxon>Mytilidae</taxon>
        <taxon>Mytilinae</taxon>
        <taxon>Mytilus</taxon>
    </lineage>
</organism>
<evidence type="ECO:0000256" key="1">
    <source>
        <dbReference type="SAM" id="MobiDB-lite"/>
    </source>
</evidence>
<dbReference type="EMBL" id="UYJE01003967">
    <property type="protein sequence ID" value="VDI23804.1"/>
    <property type="molecule type" value="Genomic_DNA"/>
</dbReference>
<accession>A0A8B6DQZ8</accession>
<dbReference type="Proteomes" id="UP000596742">
    <property type="component" value="Unassembled WGS sequence"/>
</dbReference>
<name>A0A8B6DQZ8_MYTGA</name>
<feature type="compositionally biased region" description="Polar residues" evidence="1">
    <location>
        <begin position="1"/>
        <end position="12"/>
    </location>
</feature>
<sequence>MEPTAEWSTNTLPEPLSPLDTPWTSDIVLDYEEESPKQRQKRKNYSDNEIEKTGMKRKKEQNEKRKLYWEKDSKTIDDCVKEFNELLKRRHDPATLIRDLNQYNNDELPCYARIQEASFRPRLWSKETEHFFRERIRDFNKRMRTDLRQSMLQAADDYIIKNNSDCEKLWKKACDKIIDRNNIPKLNNKVQQMKEKWAKKYRNYANM</sequence>
<feature type="region of interest" description="Disordered" evidence="1">
    <location>
        <begin position="1"/>
        <end position="64"/>
    </location>
</feature>
<protein>
    <submittedName>
        <fullName evidence="2">Uncharacterized protein</fullName>
    </submittedName>
</protein>
<reference evidence="2" key="1">
    <citation type="submission" date="2018-11" db="EMBL/GenBank/DDBJ databases">
        <authorList>
            <person name="Alioto T."/>
            <person name="Alioto T."/>
        </authorList>
    </citation>
    <scope>NUCLEOTIDE SEQUENCE</scope>
</reference>
<proteinExistence type="predicted"/>
<dbReference type="AlphaFoldDB" id="A0A8B6DQZ8"/>
<comment type="caution">
    <text evidence="2">The sequence shown here is derived from an EMBL/GenBank/DDBJ whole genome shotgun (WGS) entry which is preliminary data.</text>
</comment>
<evidence type="ECO:0000313" key="2">
    <source>
        <dbReference type="EMBL" id="VDI23804.1"/>
    </source>
</evidence>
<gene>
    <name evidence="2" type="ORF">MGAL_10B052853</name>
</gene>
<keyword evidence="3" id="KW-1185">Reference proteome</keyword>
<evidence type="ECO:0000313" key="3">
    <source>
        <dbReference type="Proteomes" id="UP000596742"/>
    </source>
</evidence>
<feature type="compositionally biased region" description="Basic and acidic residues" evidence="1">
    <location>
        <begin position="44"/>
        <end position="64"/>
    </location>
</feature>